<gene>
    <name evidence="2" type="ORF">E2562_032841</name>
</gene>
<protein>
    <recommendedName>
        <fullName evidence="4">BHLH domain-containing protein</fullName>
    </recommendedName>
</protein>
<sequence>MPLELPAAAGVTRPGGGGGRWGARGGRGGSGPSGDGGHGRDGGDWPGGWADGRRGGGATVGRRPTVGRRGGGATGEPGREGGGATGETGREGGATARRWGDGRRGGGAMDEFGRRDGGACGLWAVAEFLAVPVRLVKQVRELRRLVPCGREPCGLGELFQNAASHIEDLQVQVKLMRMLLEKLSEE</sequence>
<feature type="compositionally biased region" description="Gly residues" evidence="1">
    <location>
        <begin position="44"/>
        <end position="59"/>
    </location>
</feature>
<name>A0A6G1DQZ2_9ORYZ</name>
<evidence type="ECO:0000313" key="2">
    <source>
        <dbReference type="EMBL" id="KAF0914930.1"/>
    </source>
</evidence>
<evidence type="ECO:0000313" key="3">
    <source>
        <dbReference type="Proteomes" id="UP000479710"/>
    </source>
</evidence>
<dbReference type="Proteomes" id="UP000479710">
    <property type="component" value="Unassembled WGS sequence"/>
</dbReference>
<organism evidence="2 3">
    <name type="scientific">Oryza meyeriana var. granulata</name>
    <dbReference type="NCBI Taxonomy" id="110450"/>
    <lineage>
        <taxon>Eukaryota</taxon>
        <taxon>Viridiplantae</taxon>
        <taxon>Streptophyta</taxon>
        <taxon>Embryophyta</taxon>
        <taxon>Tracheophyta</taxon>
        <taxon>Spermatophyta</taxon>
        <taxon>Magnoliopsida</taxon>
        <taxon>Liliopsida</taxon>
        <taxon>Poales</taxon>
        <taxon>Poaceae</taxon>
        <taxon>BOP clade</taxon>
        <taxon>Oryzoideae</taxon>
        <taxon>Oryzeae</taxon>
        <taxon>Oryzinae</taxon>
        <taxon>Oryza</taxon>
        <taxon>Oryza meyeriana</taxon>
    </lineage>
</organism>
<feature type="region of interest" description="Disordered" evidence="1">
    <location>
        <begin position="1"/>
        <end position="105"/>
    </location>
</feature>
<accession>A0A6G1DQZ2</accession>
<evidence type="ECO:0008006" key="4">
    <source>
        <dbReference type="Google" id="ProtNLM"/>
    </source>
</evidence>
<proteinExistence type="predicted"/>
<dbReference type="InterPro" id="IPR044549">
    <property type="entry name" value="bHLH_AtIBH1-like"/>
</dbReference>
<dbReference type="CDD" id="cd11444">
    <property type="entry name" value="bHLH_AtIBH1_like"/>
    <property type="match status" value="1"/>
</dbReference>
<feature type="compositionally biased region" description="Gly residues" evidence="1">
    <location>
        <begin position="13"/>
        <end position="36"/>
    </location>
</feature>
<dbReference type="AlphaFoldDB" id="A0A6G1DQZ2"/>
<comment type="caution">
    <text evidence="2">The sequence shown here is derived from an EMBL/GenBank/DDBJ whole genome shotgun (WGS) entry which is preliminary data.</text>
</comment>
<dbReference type="OrthoDB" id="1935502at2759"/>
<evidence type="ECO:0000256" key="1">
    <source>
        <dbReference type="SAM" id="MobiDB-lite"/>
    </source>
</evidence>
<feature type="compositionally biased region" description="Gly residues" evidence="1">
    <location>
        <begin position="68"/>
        <end position="86"/>
    </location>
</feature>
<keyword evidence="3" id="KW-1185">Reference proteome</keyword>
<reference evidence="2 3" key="1">
    <citation type="submission" date="2019-11" db="EMBL/GenBank/DDBJ databases">
        <title>Whole genome sequence of Oryza granulata.</title>
        <authorList>
            <person name="Li W."/>
        </authorList>
    </citation>
    <scope>NUCLEOTIDE SEQUENCE [LARGE SCALE GENOMIC DNA]</scope>
    <source>
        <strain evidence="3">cv. Menghai</strain>
        <tissue evidence="2">Leaf</tissue>
    </source>
</reference>
<dbReference type="EMBL" id="SPHZ02000006">
    <property type="protein sequence ID" value="KAF0914930.1"/>
    <property type="molecule type" value="Genomic_DNA"/>
</dbReference>
<dbReference type="GO" id="GO:0006355">
    <property type="term" value="P:regulation of DNA-templated transcription"/>
    <property type="evidence" value="ECO:0007669"/>
    <property type="project" value="InterPro"/>
</dbReference>